<keyword evidence="3" id="KW-1185">Reference proteome</keyword>
<dbReference type="Proteomes" id="UP001174936">
    <property type="component" value="Unassembled WGS sequence"/>
</dbReference>
<feature type="compositionally biased region" description="Basic and acidic residues" evidence="1">
    <location>
        <begin position="1"/>
        <end position="12"/>
    </location>
</feature>
<feature type="compositionally biased region" description="Polar residues" evidence="1">
    <location>
        <begin position="288"/>
        <end position="301"/>
    </location>
</feature>
<feature type="compositionally biased region" description="Polar residues" evidence="1">
    <location>
        <begin position="162"/>
        <end position="171"/>
    </location>
</feature>
<feature type="compositionally biased region" description="Basic residues" evidence="1">
    <location>
        <begin position="214"/>
        <end position="224"/>
    </location>
</feature>
<comment type="caution">
    <text evidence="2">The sequence shown here is derived from an EMBL/GenBank/DDBJ whole genome shotgun (WGS) entry which is preliminary data.</text>
</comment>
<reference evidence="2" key="1">
    <citation type="submission" date="2023-06" db="EMBL/GenBank/DDBJ databases">
        <title>Genome-scale phylogeny and comparative genomics of the fungal order Sordariales.</title>
        <authorList>
            <consortium name="Lawrence Berkeley National Laboratory"/>
            <person name="Hensen N."/>
            <person name="Bonometti L."/>
            <person name="Westerberg I."/>
            <person name="Brannstrom I.O."/>
            <person name="Guillou S."/>
            <person name="Cros-Aarteil S."/>
            <person name="Calhoun S."/>
            <person name="Haridas S."/>
            <person name="Kuo A."/>
            <person name="Mondo S."/>
            <person name="Pangilinan J."/>
            <person name="Riley R."/>
            <person name="Labutti K."/>
            <person name="Andreopoulos B."/>
            <person name="Lipzen A."/>
            <person name="Chen C."/>
            <person name="Yanf M."/>
            <person name="Daum C."/>
            <person name="Ng V."/>
            <person name="Clum A."/>
            <person name="Steindorff A."/>
            <person name="Ohm R."/>
            <person name="Martin F."/>
            <person name="Silar P."/>
            <person name="Natvig D."/>
            <person name="Lalanne C."/>
            <person name="Gautier V."/>
            <person name="Ament-Velasquez S.L."/>
            <person name="Kruys A."/>
            <person name="Hutchinson M.I."/>
            <person name="Powell A.J."/>
            <person name="Barry K."/>
            <person name="Miller A.N."/>
            <person name="Grigoriev I.V."/>
            <person name="Debuchy R."/>
            <person name="Gladieux P."/>
            <person name="Thoren M.H."/>
            <person name="Johannesson H."/>
        </authorList>
    </citation>
    <scope>NUCLEOTIDE SEQUENCE</scope>
    <source>
        <strain evidence="2">SMH2532-1</strain>
    </source>
</reference>
<feature type="compositionally biased region" description="Polar residues" evidence="1">
    <location>
        <begin position="138"/>
        <end position="148"/>
    </location>
</feature>
<sequence length="464" mass="51596">MSGYDKGDKGKGNEIPSSQHQDDQAHGYDDYQEPEDHPHQRDRREHREHREPKDRKERKEGKDHKPRKEAKDPKRSKNRSKADKQHHDAPDPFYTRPPQQEAGSAVDDAGADPAAYQGNVRGESSGQVDQPHEAFYPSQANDPSTYPGHSNDGLGSPYFDNFSPTVSQYTQVPDDVDPHDTAQDPIYDTAAAPAPVAGEYYQSSANPADYQGVHRGRSGRRRASRSTEYDQLGGIPTVDQQHIPYEDPGSAGTIYPQDHGTDNYTDREPSYPAGYEYHPEVDDLNRSGYDNSYGGESSSAPHVSRSEVEDVQDQFGGLRVGAEGAPTAYGDNPEQTGHTGYYSQQPIQSQLGSEGPITLRMSYKKQKSKSVEGYVDPGTTFPIIGRDRIKAWGLESKVKQYEKKSRPKHGDIEIVGTITLRWWEGSVYGGKADFYVAKNPAHRLHVPLDFGPAGTTDDQEDDYN</sequence>
<gene>
    <name evidence="2" type="ORF">B0T16DRAFT_452090</name>
</gene>
<feature type="compositionally biased region" description="Basic and acidic residues" evidence="1">
    <location>
        <begin position="20"/>
        <end position="63"/>
    </location>
</feature>
<feature type="compositionally biased region" description="Basic and acidic residues" evidence="1">
    <location>
        <begin position="69"/>
        <end position="90"/>
    </location>
</feature>
<feature type="compositionally biased region" description="Basic and acidic residues" evidence="1">
    <location>
        <begin position="259"/>
        <end position="269"/>
    </location>
</feature>
<dbReference type="AlphaFoldDB" id="A0AA39YQZ9"/>
<feature type="compositionally biased region" description="Polar residues" evidence="1">
    <location>
        <begin position="333"/>
        <end position="349"/>
    </location>
</feature>
<name>A0AA39YQZ9_9PEZI</name>
<dbReference type="EMBL" id="JAULSV010000001">
    <property type="protein sequence ID" value="KAK0656530.1"/>
    <property type="molecule type" value="Genomic_DNA"/>
</dbReference>
<organism evidence="2 3">
    <name type="scientific">Cercophora newfieldiana</name>
    <dbReference type="NCBI Taxonomy" id="92897"/>
    <lineage>
        <taxon>Eukaryota</taxon>
        <taxon>Fungi</taxon>
        <taxon>Dikarya</taxon>
        <taxon>Ascomycota</taxon>
        <taxon>Pezizomycotina</taxon>
        <taxon>Sordariomycetes</taxon>
        <taxon>Sordariomycetidae</taxon>
        <taxon>Sordariales</taxon>
        <taxon>Lasiosphaeriaceae</taxon>
        <taxon>Cercophora</taxon>
    </lineage>
</organism>
<protein>
    <submittedName>
        <fullName evidence="2">Uncharacterized protein</fullName>
    </submittedName>
</protein>
<feature type="region of interest" description="Disordered" evidence="1">
    <location>
        <begin position="257"/>
        <end position="349"/>
    </location>
</feature>
<evidence type="ECO:0000313" key="3">
    <source>
        <dbReference type="Proteomes" id="UP001174936"/>
    </source>
</evidence>
<accession>A0AA39YQZ9</accession>
<evidence type="ECO:0000313" key="2">
    <source>
        <dbReference type="EMBL" id="KAK0656530.1"/>
    </source>
</evidence>
<proteinExistence type="predicted"/>
<evidence type="ECO:0000256" key="1">
    <source>
        <dbReference type="SAM" id="MobiDB-lite"/>
    </source>
</evidence>
<feature type="region of interest" description="Disordered" evidence="1">
    <location>
        <begin position="1"/>
        <end position="243"/>
    </location>
</feature>